<dbReference type="NCBIfam" id="TIGR01598">
    <property type="entry name" value="holin_phiLC3"/>
    <property type="match status" value="1"/>
</dbReference>
<dbReference type="AlphaFoldDB" id="A0A2D1KMU7"/>
<keyword evidence="1" id="KW-1133">Transmembrane helix</keyword>
<dbReference type="Pfam" id="PF04531">
    <property type="entry name" value="Phage_holin_1"/>
    <property type="match status" value="1"/>
</dbReference>
<evidence type="ECO:0000313" key="2">
    <source>
        <dbReference type="EMBL" id="ATO43418.1"/>
    </source>
</evidence>
<dbReference type="InterPro" id="IPR006485">
    <property type="entry name" value="Phage-like_holin"/>
</dbReference>
<keyword evidence="3" id="KW-1185">Reference proteome</keyword>
<accession>A0A2D1KMU7</accession>
<proteinExistence type="predicted"/>
<organism evidence="2 3">
    <name type="scientific">Loigolactobacillus coryniformis subsp. torquens DSM 20004 = KCTC 3535</name>
    <dbReference type="NCBI Taxonomy" id="1423822"/>
    <lineage>
        <taxon>Bacteria</taxon>
        <taxon>Bacillati</taxon>
        <taxon>Bacillota</taxon>
        <taxon>Bacilli</taxon>
        <taxon>Lactobacillales</taxon>
        <taxon>Lactobacillaceae</taxon>
        <taxon>Loigolactobacillus</taxon>
    </lineage>
</organism>
<dbReference type="EMBL" id="CP017697">
    <property type="protein sequence ID" value="ATO43418.1"/>
    <property type="molecule type" value="Genomic_DNA"/>
</dbReference>
<evidence type="ECO:0000256" key="1">
    <source>
        <dbReference type="SAM" id="Phobius"/>
    </source>
</evidence>
<sequence length="76" mass="8416">MMNWKTRIRNKTFWLALVPAILLLAQVIAVPFGYKFDIDLINKQLLDIVNAAFGVLTIIGIVADPTTTGITDKGDK</sequence>
<dbReference type="RefSeq" id="WP_029507621.1">
    <property type="nucleotide sequence ID" value="NZ_AEOS01000101.1"/>
</dbReference>
<name>A0A2D1KMU7_9LACO</name>
<dbReference type="Proteomes" id="UP000223559">
    <property type="component" value="Chromosome"/>
</dbReference>
<evidence type="ECO:0000313" key="3">
    <source>
        <dbReference type="Proteomes" id="UP000223559"/>
    </source>
</evidence>
<keyword evidence="1" id="KW-0812">Transmembrane</keyword>
<keyword evidence="1" id="KW-0472">Membrane</keyword>
<gene>
    <name evidence="2" type="ORF">LC20004_05635</name>
</gene>
<dbReference type="KEGG" id="lcy:LC20004_05635"/>
<protein>
    <submittedName>
        <fullName evidence="2">Phage holin</fullName>
    </submittedName>
</protein>
<reference evidence="2 3" key="1">
    <citation type="submission" date="2016-10" db="EMBL/GenBank/DDBJ databases">
        <title>The whole genome sequencing and assembly of L. cotyniformis subsp. torquens DSM 20004 strain.</title>
        <authorList>
            <person name="Park M.-K."/>
            <person name="Lee Y.-J."/>
            <person name="Yi H."/>
            <person name="Bahn Y.-S."/>
            <person name="Kim J.F."/>
            <person name="Lee D.-W."/>
        </authorList>
    </citation>
    <scope>NUCLEOTIDE SEQUENCE [LARGE SCALE GENOMIC DNA]</scope>
    <source>
        <strain evidence="2 3">DSM 20004</strain>
    </source>
</reference>
<feature type="transmembrane region" description="Helical" evidence="1">
    <location>
        <begin position="45"/>
        <end position="63"/>
    </location>
</feature>